<proteinExistence type="predicted"/>
<organism evidence="1 2">
    <name type="scientific">Frankliniella occidentalis</name>
    <name type="common">Western flower thrips</name>
    <name type="synonym">Euthrips occidentalis</name>
    <dbReference type="NCBI Taxonomy" id="133901"/>
    <lineage>
        <taxon>Eukaryota</taxon>
        <taxon>Metazoa</taxon>
        <taxon>Ecdysozoa</taxon>
        <taxon>Arthropoda</taxon>
        <taxon>Hexapoda</taxon>
        <taxon>Insecta</taxon>
        <taxon>Pterygota</taxon>
        <taxon>Neoptera</taxon>
        <taxon>Paraneoptera</taxon>
        <taxon>Thysanoptera</taxon>
        <taxon>Terebrantia</taxon>
        <taxon>Thripoidea</taxon>
        <taxon>Thripidae</taxon>
        <taxon>Frankliniella</taxon>
    </lineage>
</organism>
<dbReference type="AlphaFoldDB" id="A0A6J1RZI0"/>
<reference evidence="2" key="1">
    <citation type="submission" date="2025-08" db="UniProtKB">
        <authorList>
            <consortium name="RefSeq"/>
        </authorList>
    </citation>
    <scope>IDENTIFICATION</scope>
    <source>
        <tissue evidence="2">Whole organism</tissue>
    </source>
</reference>
<dbReference type="RefSeq" id="XP_026274207.1">
    <property type="nucleotide sequence ID" value="XM_026418422.2"/>
</dbReference>
<accession>A0A6J1RZI0</accession>
<evidence type="ECO:0000313" key="1">
    <source>
        <dbReference type="Proteomes" id="UP000504606"/>
    </source>
</evidence>
<name>A0A6J1RZI0_FRAOC</name>
<dbReference type="GeneID" id="113203641"/>
<protein>
    <submittedName>
        <fullName evidence="2">Uncharacterized protein LOC113203641</fullName>
    </submittedName>
</protein>
<dbReference type="Proteomes" id="UP000504606">
    <property type="component" value="Unplaced"/>
</dbReference>
<gene>
    <name evidence="2" type="primary">LOC113203641</name>
</gene>
<sequence length="200" mass="22501">MESYPLCVFWVAGVVLVAGAPFAGPYIGYVDRFIDFCAEKDYNHIAELEAQITRFNPNKPFALQAITGNFTYTGNRGFDDTYWSRFRLDSRSSDDRGWINNAFVFNFPAKGCSALRDNIPDFARVMIGEAFVNSPSCLVKPGVYIVDNQPVNWSFPNVPIMPYGHWRAHIAYGKIKSPTADFCASFEAHTIPRPKQAHKG</sequence>
<keyword evidence="1" id="KW-1185">Reference proteome</keyword>
<evidence type="ECO:0000313" key="2">
    <source>
        <dbReference type="RefSeq" id="XP_026274207.1"/>
    </source>
</evidence>
<dbReference type="KEGG" id="foc:113203641"/>